<dbReference type="InterPro" id="IPR036266">
    <property type="entry name" value="SecA_Wing/Scaffold_sf"/>
</dbReference>
<dbReference type="InterPro" id="IPR044722">
    <property type="entry name" value="SecA_SF2_C"/>
</dbReference>
<evidence type="ECO:0000256" key="6">
    <source>
        <dbReference type="ARBA" id="ARBA00022519"/>
    </source>
</evidence>
<dbReference type="InterPro" id="IPR011130">
    <property type="entry name" value="SecA_preprotein_X-link_dom"/>
</dbReference>
<accession>A0ABQ1JQV6</accession>
<dbReference type="PROSITE" id="PS51194">
    <property type="entry name" value="HELICASE_CTER"/>
    <property type="match status" value="1"/>
</dbReference>
<dbReference type="Gene3D" id="1.10.3060.10">
    <property type="entry name" value="Helical scaffold and wing domains of SecA"/>
    <property type="match status" value="1"/>
</dbReference>
<comment type="subunit">
    <text evidence="13">Monomer and homodimer. Part of the essential Sec protein translocation apparatus which comprises SecA, SecYEG and auxiliary proteins SecDF. Other proteins may also be involved.</text>
</comment>
<feature type="coiled-coil region" evidence="15">
    <location>
        <begin position="42"/>
        <end position="73"/>
    </location>
</feature>
<evidence type="ECO:0000256" key="5">
    <source>
        <dbReference type="ARBA" id="ARBA00022490"/>
    </source>
</evidence>
<feature type="domain" description="Helicase ATP-binding" evidence="16">
    <location>
        <begin position="179"/>
        <end position="338"/>
    </location>
</feature>
<keyword evidence="15" id="KW-0175">Coiled coil</keyword>
<dbReference type="Pfam" id="PF07516">
    <property type="entry name" value="SecA_SW"/>
    <property type="match status" value="1"/>
</dbReference>
<keyword evidence="3 13" id="KW-0813">Transport</keyword>
<dbReference type="EMBL" id="BMJE01000003">
    <property type="protein sequence ID" value="GGB75291.1"/>
    <property type="molecule type" value="Genomic_DNA"/>
</dbReference>
<evidence type="ECO:0000256" key="8">
    <source>
        <dbReference type="ARBA" id="ARBA00022840"/>
    </source>
</evidence>
<keyword evidence="10 13" id="KW-1278">Translocase</keyword>
<evidence type="ECO:0000313" key="20">
    <source>
        <dbReference type="Proteomes" id="UP000615760"/>
    </source>
</evidence>
<keyword evidence="12 13" id="KW-0472">Membrane</keyword>
<keyword evidence="5 13" id="KW-0963">Cytoplasm</keyword>
<evidence type="ECO:0000259" key="16">
    <source>
        <dbReference type="PROSITE" id="PS51192"/>
    </source>
</evidence>
<dbReference type="PROSITE" id="PS51196">
    <property type="entry name" value="SECA_MOTOR_DEAD"/>
    <property type="match status" value="1"/>
</dbReference>
<dbReference type="InterPro" id="IPR011115">
    <property type="entry name" value="SecA_DEAD"/>
</dbReference>
<feature type="binding site" evidence="13">
    <location>
        <position position="692"/>
    </location>
    <ligand>
        <name>ATP</name>
        <dbReference type="ChEBI" id="CHEBI:30616"/>
    </ligand>
</feature>
<dbReference type="PANTHER" id="PTHR30612">
    <property type="entry name" value="SECA INNER MEMBRANE COMPONENT OF SEC PROTEIN SECRETION SYSTEM"/>
    <property type="match status" value="1"/>
</dbReference>
<dbReference type="InterPro" id="IPR020937">
    <property type="entry name" value="SecA_CS"/>
</dbReference>
<feature type="domain" description="Helicase C-terminal" evidence="17">
    <location>
        <begin position="617"/>
        <end position="786"/>
    </location>
</feature>
<dbReference type="InterPro" id="IPR011116">
    <property type="entry name" value="SecA_Wing/Scaffold"/>
</dbReference>
<dbReference type="InterPro" id="IPR014001">
    <property type="entry name" value="Helicase_ATP-bd"/>
</dbReference>
<protein>
    <recommendedName>
        <fullName evidence="13 14">Protein translocase subunit SecA</fullName>
        <ecNumber evidence="13">7.4.2.8</ecNumber>
    </recommendedName>
</protein>
<evidence type="ECO:0000256" key="13">
    <source>
        <dbReference type="HAMAP-Rule" id="MF_01382"/>
    </source>
</evidence>
<evidence type="ECO:0000256" key="4">
    <source>
        <dbReference type="ARBA" id="ARBA00022475"/>
    </source>
</evidence>
<comment type="similarity">
    <text evidence="2 13 14">Belongs to the SecA family.</text>
</comment>
<dbReference type="NCBIfam" id="NF009536">
    <property type="entry name" value="PRK12901.1"/>
    <property type="match status" value="1"/>
</dbReference>
<sequence length="1120" mass="127774">MSLINNIIKAFVGDKSEKDIKAIQPIIKKIHSFEEALTSLSHDELRAKTISFKEKIKEARAEKDAKIASYLEEIEKTEDIDQREDIYASIDALEKEAYDISEKVLMDILPEAFAVVKETARRFKENTHITVTATPKDREFSATKAYVELDGDNAVWANSWDAAGKEITWDMIHYDVQLIGGVVLHEGKIAEMQTGEGKTLVATLPIYLNALTGNGVHLVTVNDYLAKRDSTWKAPLFEFHGLTVDCIDNHQPNSDARRKAYAADVTYGTNNEFGFDYLRDNMAHSPNDLVQRKHNYAIVDEVDSVLIDDARTPLIISGPVPQGDRHEFNELKPKVDNLVNMQRTLLNGVLAEAKKLIKEGNTKEGGFLLLRVHRGLPKSKALIKFLSEEGVKQILQKTENQYMQDNNRDMHKVDEALYFVIEEKNNQVELTDNGIQFLSQDTDKDFFVLPDIGTEIANIEKKKLEKEEEAEQKEELFRDFSVKSERIHTLTQLLKAYTLFEKDVEYVIEENKVMIVDEQTGRIMDGRRYSDGLHQAIEAKENVKIEAATQTFATITLQNYFRMYNKLSGMTGTAVTEAGEFWEIYKLDVVEIPTNRPIARNDQHDLIYKTMREKFNAVIDDVTKLSQQGRPVLIGTTSVEISELLSRMLKMRNVKHNVLNAKLHKREAEVVAEAGKPGVVTIATNMAGRGTDIKLSKEVKDAGGLAIIGTERHDSRRVDRQLRGRAGRQGDPGSSQFYVSLEDNLMRLFGSERVAKVMDRMGLKEGEVIQHSMMTKSIERAQKKVEENNFGVRKRLLEYDDVMNAQREVIYKRRKHALHGDRLKVDIANMMYDTAEEIAQVNKQANDYKNFEFELIRYFSISSPVTEAEFSKLSERELTGKVYKTVMDAYNEKTERDAAEAYPVIKGVYENNESQYERIVVPFTDGIKTLNVVTNLEKAYETEGKSLIADFEKNITLAIVDEAWKKHLRKMDELKQSVQLAVHEQKDPLLIYKFEAFNLFKKTVGNINRDVISFLFKGTLPSQNTNNIQEAKQAQRVKENYQTTKEEVLNTDEMAAKAREVSQNQQQKPQVTETIVRTAPKISRNENVTIKHVMSGKTETMKFKKAESLLASGEWVIINE</sequence>
<dbReference type="SUPFAM" id="SSF81886">
    <property type="entry name" value="Helical scaffold and wing domains of SecA"/>
    <property type="match status" value="1"/>
</dbReference>
<keyword evidence="9 13" id="KW-0653">Protein transport</keyword>
<evidence type="ECO:0000256" key="10">
    <source>
        <dbReference type="ARBA" id="ARBA00022967"/>
    </source>
</evidence>
<evidence type="ECO:0000256" key="12">
    <source>
        <dbReference type="ARBA" id="ARBA00023136"/>
    </source>
</evidence>
<evidence type="ECO:0000259" key="18">
    <source>
        <dbReference type="PROSITE" id="PS51196"/>
    </source>
</evidence>
<evidence type="ECO:0000256" key="2">
    <source>
        <dbReference type="ARBA" id="ARBA00007650"/>
    </source>
</evidence>
<dbReference type="PROSITE" id="PS51192">
    <property type="entry name" value="HELICASE_ATP_BIND_1"/>
    <property type="match status" value="1"/>
</dbReference>
<feature type="binding site" evidence="13">
    <location>
        <position position="177"/>
    </location>
    <ligand>
        <name>ATP</name>
        <dbReference type="ChEBI" id="CHEBI:30616"/>
    </ligand>
</feature>
<evidence type="ECO:0000256" key="7">
    <source>
        <dbReference type="ARBA" id="ARBA00022741"/>
    </source>
</evidence>
<comment type="function">
    <text evidence="13">Part of the Sec protein translocase complex. Interacts with the SecYEG preprotein conducting channel. Has a central role in coupling the hydrolysis of ATP to the transfer of proteins into and across the cell membrane, serving as an ATP-driven molecular motor driving the stepwise translocation of polypeptide chains across the membrane.</text>
</comment>
<dbReference type="Gene3D" id="3.90.1440.10">
    <property type="entry name" value="SecA, preprotein cross-linking domain"/>
    <property type="match status" value="1"/>
</dbReference>
<feature type="binding site" evidence="13">
    <location>
        <begin position="195"/>
        <end position="199"/>
    </location>
    <ligand>
        <name>ATP</name>
        <dbReference type="ChEBI" id="CHEBI:30616"/>
    </ligand>
</feature>
<dbReference type="Proteomes" id="UP000615760">
    <property type="component" value="Unassembled WGS sequence"/>
</dbReference>
<proteinExistence type="inferred from homology"/>
<evidence type="ECO:0000256" key="14">
    <source>
        <dbReference type="RuleBase" id="RU003874"/>
    </source>
</evidence>
<feature type="domain" description="SecA family profile" evidence="18">
    <location>
        <begin position="5"/>
        <end position="770"/>
    </location>
</feature>
<reference evidence="20" key="1">
    <citation type="journal article" date="2019" name="Int. J. Syst. Evol. Microbiol.">
        <title>The Global Catalogue of Microorganisms (GCM) 10K type strain sequencing project: providing services to taxonomists for standard genome sequencing and annotation.</title>
        <authorList>
            <consortium name="The Broad Institute Genomics Platform"/>
            <consortium name="The Broad Institute Genome Sequencing Center for Infectious Disease"/>
            <person name="Wu L."/>
            <person name="Ma J."/>
        </authorList>
    </citation>
    <scope>NUCLEOTIDE SEQUENCE [LARGE SCALE GENOMIC DNA]</scope>
    <source>
        <strain evidence="20">CGMCC 1.15461</strain>
    </source>
</reference>
<dbReference type="CDD" id="cd17928">
    <property type="entry name" value="DEXDc_SecA"/>
    <property type="match status" value="1"/>
</dbReference>
<comment type="caution">
    <text evidence="19">The sequence shown here is derived from an EMBL/GenBank/DDBJ whole genome shotgun (WGS) entry which is preliminary data.</text>
</comment>
<evidence type="ECO:0000313" key="19">
    <source>
        <dbReference type="EMBL" id="GGB75291.1"/>
    </source>
</evidence>
<keyword evidence="4 13" id="KW-1003">Cell membrane</keyword>
<dbReference type="HAMAP" id="MF_01382">
    <property type="entry name" value="SecA"/>
    <property type="match status" value="1"/>
</dbReference>
<gene>
    <name evidence="13 19" type="primary">secA</name>
    <name evidence="19" type="ORF">GCM10007424_14030</name>
</gene>
<evidence type="ECO:0000259" key="17">
    <source>
        <dbReference type="PROSITE" id="PS51194"/>
    </source>
</evidence>
<organism evidence="19 20">
    <name type="scientific">Flavobacterium suaedae</name>
    <dbReference type="NCBI Taxonomy" id="1767027"/>
    <lineage>
        <taxon>Bacteria</taxon>
        <taxon>Pseudomonadati</taxon>
        <taxon>Bacteroidota</taxon>
        <taxon>Flavobacteriia</taxon>
        <taxon>Flavobacteriales</taxon>
        <taxon>Flavobacteriaceae</taxon>
        <taxon>Flavobacterium</taxon>
    </lineage>
</organism>
<dbReference type="CDD" id="cd18803">
    <property type="entry name" value="SF2_C_secA"/>
    <property type="match status" value="1"/>
</dbReference>
<evidence type="ECO:0000256" key="11">
    <source>
        <dbReference type="ARBA" id="ARBA00023010"/>
    </source>
</evidence>
<dbReference type="InterPro" id="IPR036670">
    <property type="entry name" value="SecA_X-link_sf"/>
</dbReference>
<dbReference type="NCBIfam" id="TIGR00963">
    <property type="entry name" value="secA"/>
    <property type="match status" value="1"/>
</dbReference>
<dbReference type="SMART" id="SM00958">
    <property type="entry name" value="SecA_PP_bind"/>
    <property type="match status" value="1"/>
</dbReference>
<dbReference type="InterPro" id="IPR027417">
    <property type="entry name" value="P-loop_NTPase"/>
</dbReference>
<evidence type="ECO:0000256" key="3">
    <source>
        <dbReference type="ARBA" id="ARBA00022448"/>
    </source>
</evidence>
<dbReference type="SUPFAM" id="SSF81767">
    <property type="entry name" value="Pre-protein crosslinking domain of SecA"/>
    <property type="match status" value="1"/>
</dbReference>
<keyword evidence="11 13" id="KW-0811">Translocation</keyword>
<comment type="subcellular location">
    <subcellularLocation>
        <location evidence="13">Cell membrane</location>
        <topology evidence="13">Peripheral membrane protein</topology>
        <orientation evidence="13">Cytoplasmic side</orientation>
    </subcellularLocation>
    <subcellularLocation>
        <location evidence="13">Cytoplasm</location>
    </subcellularLocation>
    <subcellularLocation>
        <location evidence="1">Membrane</location>
        <topology evidence="1">Peripheral membrane protein</topology>
    </subcellularLocation>
    <text evidence="13">Distribution is 50-50.</text>
</comment>
<keyword evidence="6" id="KW-0997">Cell inner membrane</keyword>
<comment type="catalytic activity">
    <reaction evidence="13">
        <text>ATP + H2O + cellular proteinSide 1 = ADP + phosphate + cellular proteinSide 2.</text>
        <dbReference type="EC" id="7.4.2.8"/>
    </reaction>
</comment>
<name>A0ABQ1JQV6_9FLAO</name>
<dbReference type="InterPro" id="IPR014018">
    <property type="entry name" value="SecA_motor_DEAD"/>
</dbReference>
<evidence type="ECO:0000256" key="15">
    <source>
        <dbReference type="SAM" id="Coils"/>
    </source>
</evidence>
<evidence type="ECO:0000256" key="9">
    <source>
        <dbReference type="ARBA" id="ARBA00022927"/>
    </source>
</evidence>
<dbReference type="InterPro" id="IPR000185">
    <property type="entry name" value="SecA"/>
</dbReference>
<dbReference type="RefSeq" id="WP_188620547.1">
    <property type="nucleotide sequence ID" value="NZ_BMJE01000003.1"/>
</dbReference>
<dbReference type="SUPFAM" id="SSF52540">
    <property type="entry name" value="P-loop containing nucleoside triphosphate hydrolases"/>
    <property type="match status" value="2"/>
</dbReference>
<keyword evidence="8 13" id="KW-0067">ATP-binding</keyword>
<evidence type="ECO:0000256" key="1">
    <source>
        <dbReference type="ARBA" id="ARBA00004170"/>
    </source>
</evidence>
<dbReference type="InterPro" id="IPR001650">
    <property type="entry name" value="Helicase_C-like"/>
</dbReference>
<dbReference type="SMART" id="SM00957">
    <property type="entry name" value="SecA_DEAD"/>
    <property type="match status" value="1"/>
</dbReference>
<dbReference type="PROSITE" id="PS01312">
    <property type="entry name" value="SECA"/>
    <property type="match status" value="1"/>
</dbReference>
<keyword evidence="7 13" id="KW-0547">Nucleotide-binding</keyword>
<dbReference type="Pfam" id="PF07517">
    <property type="entry name" value="SecA_DEAD"/>
    <property type="match status" value="1"/>
</dbReference>
<keyword evidence="20" id="KW-1185">Reference proteome</keyword>
<dbReference type="PRINTS" id="PR00906">
    <property type="entry name" value="SECA"/>
</dbReference>
<dbReference type="PANTHER" id="PTHR30612:SF0">
    <property type="entry name" value="CHLOROPLAST PROTEIN-TRANSPORTING ATPASE"/>
    <property type="match status" value="1"/>
</dbReference>
<dbReference type="Pfam" id="PF01043">
    <property type="entry name" value="SecA_PP_bind"/>
    <property type="match status" value="1"/>
</dbReference>
<dbReference type="EC" id="7.4.2.8" evidence="13"/>
<dbReference type="Pfam" id="PF21090">
    <property type="entry name" value="P-loop_SecA"/>
    <property type="match status" value="1"/>
</dbReference>
<dbReference type="Gene3D" id="3.40.50.300">
    <property type="entry name" value="P-loop containing nucleotide triphosphate hydrolases"/>
    <property type="match status" value="3"/>
</dbReference>